<evidence type="ECO:0000256" key="1">
    <source>
        <dbReference type="ARBA" id="ARBA00006817"/>
    </source>
</evidence>
<dbReference type="AlphaFoldDB" id="A0A6N4QER9"/>
<reference evidence="3 4" key="1">
    <citation type="journal article" date="2019" name="PLoS Negl. Trop. Dis.">
        <title>Revisiting the worldwide diversity of Leptospira species in the environment.</title>
        <authorList>
            <person name="Vincent A.T."/>
            <person name="Schiettekatte O."/>
            <person name="Bourhy P."/>
            <person name="Veyrier F.J."/>
            <person name="Picardeau M."/>
        </authorList>
    </citation>
    <scope>NUCLEOTIDE SEQUENCE [LARGE SCALE GENOMIC DNA]</scope>
    <source>
        <strain evidence="3 4">201702445</strain>
    </source>
</reference>
<evidence type="ECO:0000259" key="2">
    <source>
        <dbReference type="Pfam" id="PF08327"/>
    </source>
</evidence>
<dbReference type="InterPro" id="IPR013538">
    <property type="entry name" value="ASHA1/2-like_C"/>
</dbReference>
<dbReference type="Gene3D" id="3.30.530.20">
    <property type="match status" value="1"/>
</dbReference>
<sequence>MSAFDSVLVETPDRELVLTRIFDAPRKLVYKVWTQPKHVAQWWGPKDFTNPVCEIDLRVGGEYRLTMRSPDGNDYPVKGVFLEVIENEKIVRTDLMDEHPIEWMETLNKELGNEQSSPNYVETVTFEDYENKTKVTIHSRFQSNAVRDAFRNMGMVEGWTESLVRFEAELSKAVKTIL</sequence>
<evidence type="ECO:0000313" key="4">
    <source>
        <dbReference type="Proteomes" id="UP000297613"/>
    </source>
</evidence>
<feature type="domain" description="Activator of Hsp90 ATPase homologue 1/2-like C-terminal" evidence="2">
    <location>
        <begin position="23"/>
        <end position="170"/>
    </location>
</feature>
<organism evidence="3 4">
    <name type="scientific">Leptospira yasudae</name>
    <dbReference type="NCBI Taxonomy" id="2202201"/>
    <lineage>
        <taxon>Bacteria</taxon>
        <taxon>Pseudomonadati</taxon>
        <taxon>Spirochaetota</taxon>
        <taxon>Spirochaetia</taxon>
        <taxon>Leptospirales</taxon>
        <taxon>Leptospiraceae</taxon>
        <taxon>Leptospira</taxon>
    </lineage>
</organism>
<evidence type="ECO:0000313" key="3">
    <source>
        <dbReference type="EMBL" id="TGL82051.1"/>
    </source>
</evidence>
<dbReference type="Pfam" id="PF08327">
    <property type="entry name" value="AHSA1"/>
    <property type="match status" value="1"/>
</dbReference>
<dbReference type="SUPFAM" id="SSF55961">
    <property type="entry name" value="Bet v1-like"/>
    <property type="match status" value="1"/>
</dbReference>
<comment type="similarity">
    <text evidence="1">Belongs to the AHA1 family.</text>
</comment>
<accession>A0A6N4QER9</accession>
<name>A0A6N4QER9_9LEPT</name>
<dbReference type="InterPro" id="IPR023393">
    <property type="entry name" value="START-like_dom_sf"/>
</dbReference>
<gene>
    <name evidence="3" type="ORF">EHQ83_14590</name>
</gene>
<dbReference type="RefSeq" id="WP_135568780.1">
    <property type="nucleotide sequence ID" value="NZ_RQGK01000049.1"/>
</dbReference>
<dbReference type="EMBL" id="RQGM01000059">
    <property type="protein sequence ID" value="TGL82051.1"/>
    <property type="molecule type" value="Genomic_DNA"/>
</dbReference>
<protein>
    <recommendedName>
        <fullName evidence="2">Activator of Hsp90 ATPase homologue 1/2-like C-terminal domain-containing protein</fullName>
    </recommendedName>
</protein>
<proteinExistence type="inferred from homology"/>
<dbReference type="Proteomes" id="UP000297613">
    <property type="component" value="Unassembled WGS sequence"/>
</dbReference>
<comment type="caution">
    <text evidence="3">The sequence shown here is derived from an EMBL/GenBank/DDBJ whole genome shotgun (WGS) entry which is preliminary data.</text>
</comment>